<protein>
    <submittedName>
        <fullName evidence="1 2">Uncharacterized protein</fullName>
    </submittedName>
</protein>
<evidence type="ECO:0000313" key="1">
    <source>
        <dbReference type="EMBL" id="EDS27143.1"/>
    </source>
</evidence>
<dbReference type="InParanoid" id="B0WGR7"/>
<dbReference type="VEuPathDB" id="VectorBase:CPIJ006364"/>
<dbReference type="EMBL" id="DS231928">
    <property type="protein sequence ID" value="EDS27143.1"/>
    <property type="molecule type" value="Genomic_DNA"/>
</dbReference>
<dbReference type="KEGG" id="cqu:CpipJ_CPIJ006364"/>
<evidence type="ECO:0000313" key="2">
    <source>
        <dbReference type="EnsemblMetazoa" id="CPIJ006364-PA"/>
    </source>
</evidence>
<gene>
    <name evidence="2" type="primary">6038057</name>
    <name evidence="1" type="ORF">CpipJ_CPIJ006364</name>
</gene>
<sequence>MVATGVNPFTDIICSRWSLVDGSTEDLLKAKSFRIIDDGQMCGQLKRDGVWFGAAWYGPVEAIPFRKVANLVAAKQQQQHQLKVVVVSSRGANSEENEEEKVVEVCVCARVISCYTRPDYPALCVRDVHVQKQHSIIFCGLAAAGALRTHHIPQRSSTNRFRRHLFGFPPCSYFVTQMQSCDADLVSCAAESRSPPVELTLPVAFTSR</sequence>
<dbReference type="HOGENOM" id="CLU_1322055_0_0_1"/>
<dbReference type="EnsemblMetazoa" id="CPIJ006364-RA">
    <property type="protein sequence ID" value="CPIJ006364-PA"/>
    <property type="gene ID" value="CPIJ006364"/>
</dbReference>
<dbReference type="Proteomes" id="UP000002320">
    <property type="component" value="Unassembled WGS sequence"/>
</dbReference>
<evidence type="ECO:0000313" key="3">
    <source>
        <dbReference type="Proteomes" id="UP000002320"/>
    </source>
</evidence>
<organism>
    <name type="scientific">Culex quinquefasciatus</name>
    <name type="common">Southern house mosquito</name>
    <name type="synonym">Culex pungens</name>
    <dbReference type="NCBI Taxonomy" id="7176"/>
    <lineage>
        <taxon>Eukaryota</taxon>
        <taxon>Metazoa</taxon>
        <taxon>Ecdysozoa</taxon>
        <taxon>Arthropoda</taxon>
        <taxon>Hexapoda</taxon>
        <taxon>Insecta</taxon>
        <taxon>Pterygota</taxon>
        <taxon>Neoptera</taxon>
        <taxon>Endopterygota</taxon>
        <taxon>Diptera</taxon>
        <taxon>Nematocera</taxon>
        <taxon>Culicoidea</taxon>
        <taxon>Culicidae</taxon>
        <taxon>Culicinae</taxon>
        <taxon>Culicini</taxon>
        <taxon>Culex</taxon>
        <taxon>Culex</taxon>
    </lineage>
</organism>
<name>B0WGR7_CULQU</name>
<accession>B0WGR7</accession>
<reference evidence="2" key="2">
    <citation type="submission" date="2021-02" db="UniProtKB">
        <authorList>
            <consortium name="EnsemblMetazoa"/>
        </authorList>
    </citation>
    <scope>IDENTIFICATION</scope>
    <source>
        <strain evidence="2">JHB</strain>
    </source>
</reference>
<proteinExistence type="predicted"/>
<dbReference type="AlphaFoldDB" id="B0WGR7"/>
<keyword evidence="3" id="KW-1185">Reference proteome</keyword>
<reference evidence="1" key="1">
    <citation type="submission" date="2007-03" db="EMBL/GenBank/DDBJ databases">
        <title>Annotation of Culex pipiens quinquefasciatus.</title>
        <authorList>
            <consortium name="The Broad Institute Genome Sequencing Platform"/>
            <person name="Atkinson P.W."/>
            <person name="Hemingway J."/>
            <person name="Christensen B.M."/>
            <person name="Higgs S."/>
            <person name="Kodira C."/>
            <person name="Hannick L."/>
            <person name="Megy K."/>
            <person name="O'Leary S."/>
            <person name="Pearson M."/>
            <person name="Haas B.J."/>
            <person name="Mauceli E."/>
            <person name="Wortman J.R."/>
            <person name="Lee N.H."/>
            <person name="Guigo R."/>
            <person name="Stanke M."/>
            <person name="Alvarado L."/>
            <person name="Amedeo P."/>
            <person name="Antoine C.H."/>
            <person name="Arensburger P."/>
            <person name="Bidwell S.L."/>
            <person name="Crawford M."/>
            <person name="Camaro F."/>
            <person name="Devon K."/>
            <person name="Engels R."/>
            <person name="Hammond M."/>
            <person name="Howarth C."/>
            <person name="Koehrsen M."/>
            <person name="Lawson D."/>
            <person name="Montgomery P."/>
            <person name="Nene V."/>
            <person name="Nusbaum C."/>
            <person name="Puiu D."/>
            <person name="Romero-Severson J."/>
            <person name="Severson D.W."/>
            <person name="Shumway M."/>
            <person name="Sisk P."/>
            <person name="Stolte C."/>
            <person name="Zeng Q."/>
            <person name="Eisenstadt E."/>
            <person name="Fraser-Liggett C."/>
            <person name="Strausberg R."/>
            <person name="Galagan J."/>
            <person name="Birren B."/>
            <person name="Collins F.H."/>
        </authorList>
    </citation>
    <scope>NUCLEOTIDE SEQUENCE [LARGE SCALE GENOMIC DNA]</scope>
    <source>
        <strain evidence="1">JHB</strain>
    </source>
</reference>